<dbReference type="EC" id="3.2.1.52" evidence="3"/>
<evidence type="ECO:0000256" key="4">
    <source>
        <dbReference type="ARBA" id="ARBA00022801"/>
    </source>
</evidence>
<evidence type="ECO:0000313" key="10">
    <source>
        <dbReference type="Proteomes" id="UP001061302"/>
    </source>
</evidence>
<evidence type="ECO:0000313" key="9">
    <source>
        <dbReference type="EMBL" id="UXY16272.1"/>
    </source>
</evidence>
<dbReference type="Pfam" id="PF03174">
    <property type="entry name" value="CHB_HEX_C"/>
    <property type="match status" value="1"/>
</dbReference>
<comment type="similarity">
    <text evidence="2">Belongs to the glycosyl hydrolase 20 family.</text>
</comment>
<comment type="catalytic activity">
    <reaction evidence="1">
        <text>Hydrolysis of terminal non-reducing N-acetyl-D-hexosamine residues in N-acetyl-beta-D-hexosaminides.</text>
        <dbReference type="EC" id="3.2.1.52"/>
    </reaction>
</comment>
<dbReference type="PANTHER" id="PTHR22600">
    <property type="entry name" value="BETA-HEXOSAMINIDASE"/>
    <property type="match status" value="1"/>
</dbReference>
<reference evidence="9" key="1">
    <citation type="submission" date="2022-10" db="EMBL/GenBank/DDBJ databases">
        <title>Chitiniphilus purpureus sp. nov., a novel chitin-degrading bacterium isolated from crawfish pond sediment.</title>
        <authorList>
            <person name="Li K."/>
        </authorList>
    </citation>
    <scope>NUCLEOTIDE SEQUENCE</scope>
    <source>
        <strain evidence="9">CD1</strain>
    </source>
</reference>
<dbReference type="InterPro" id="IPR025705">
    <property type="entry name" value="Beta_hexosaminidase_sua/sub"/>
</dbReference>
<dbReference type="InterPro" id="IPR012291">
    <property type="entry name" value="CBM2_carb-bd_dom_sf"/>
</dbReference>
<dbReference type="SUPFAM" id="SSF81296">
    <property type="entry name" value="E set domains"/>
    <property type="match status" value="1"/>
</dbReference>
<dbReference type="Gene3D" id="3.20.20.80">
    <property type="entry name" value="Glycosidases"/>
    <property type="match status" value="1"/>
</dbReference>
<dbReference type="InterPro" id="IPR013783">
    <property type="entry name" value="Ig-like_fold"/>
</dbReference>
<evidence type="ECO:0000256" key="6">
    <source>
        <dbReference type="ARBA" id="ARBA00030512"/>
    </source>
</evidence>
<gene>
    <name evidence="9" type="ORF">N8I74_04430</name>
</gene>
<dbReference type="SUPFAM" id="SSF51445">
    <property type="entry name" value="(Trans)glycosidases"/>
    <property type="match status" value="1"/>
</dbReference>
<accession>A0ABY6DPH4</accession>
<dbReference type="Gene3D" id="3.30.379.10">
    <property type="entry name" value="Chitobiase/beta-hexosaminidase domain 2-like"/>
    <property type="match status" value="1"/>
</dbReference>
<evidence type="ECO:0000256" key="3">
    <source>
        <dbReference type="ARBA" id="ARBA00012663"/>
    </source>
</evidence>
<name>A0ABY6DPH4_9NEIS</name>
<feature type="domain" description="Chitobiase/beta-hexosaminidases N-terminal" evidence="8">
    <location>
        <begin position="7"/>
        <end position="155"/>
    </location>
</feature>
<dbReference type="Pfam" id="PF00728">
    <property type="entry name" value="Glyco_hydro_20"/>
    <property type="match status" value="1"/>
</dbReference>
<dbReference type="Proteomes" id="UP001061302">
    <property type="component" value="Chromosome"/>
</dbReference>
<dbReference type="PANTHER" id="PTHR22600:SF57">
    <property type="entry name" value="BETA-N-ACETYLHEXOSAMINIDASE"/>
    <property type="match status" value="1"/>
</dbReference>
<dbReference type="InterPro" id="IPR004866">
    <property type="entry name" value="CHB/HEX_N_dom"/>
</dbReference>
<dbReference type="EMBL" id="CP106753">
    <property type="protein sequence ID" value="UXY16272.1"/>
    <property type="molecule type" value="Genomic_DNA"/>
</dbReference>
<evidence type="ECO:0000256" key="7">
    <source>
        <dbReference type="ARBA" id="ARBA00033000"/>
    </source>
</evidence>
<dbReference type="InterPro" id="IPR015883">
    <property type="entry name" value="Glyco_hydro_20_cat"/>
</dbReference>
<dbReference type="SUPFAM" id="SSF55545">
    <property type="entry name" value="beta-N-acetylhexosaminidase-like domain"/>
    <property type="match status" value="1"/>
</dbReference>
<dbReference type="InterPro" id="IPR014756">
    <property type="entry name" value="Ig_E-set"/>
</dbReference>
<evidence type="ECO:0000256" key="1">
    <source>
        <dbReference type="ARBA" id="ARBA00001231"/>
    </source>
</evidence>
<dbReference type="Gene3D" id="2.60.40.290">
    <property type="match status" value="1"/>
</dbReference>
<dbReference type="InterPro" id="IPR017853">
    <property type="entry name" value="GH"/>
</dbReference>
<evidence type="ECO:0000256" key="2">
    <source>
        <dbReference type="ARBA" id="ARBA00006285"/>
    </source>
</evidence>
<dbReference type="CDD" id="cd06569">
    <property type="entry name" value="GH20_Sm-chitobiase-like"/>
    <property type="match status" value="1"/>
</dbReference>
<dbReference type="SUPFAM" id="SSF49384">
    <property type="entry name" value="Carbohydrate-binding domain"/>
    <property type="match status" value="1"/>
</dbReference>
<dbReference type="Pfam" id="PF03173">
    <property type="entry name" value="CHB_HEX"/>
    <property type="match status" value="1"/>
</dbReference>
<dbReference type="Pfam" id="PF02838">
    <property type="entry name" value="Glyco_hydro_20b"/>
    <property type="match status" value="1"/>
</dbReference>
<proteinExistence type="inferred from homology"/>
<evidence type="ECO:0000259" key="8">
    <source>
        <dbReference type="SMART" id="SM01081"/>
    </source>
</evidence>
<keyword evidence="5" id="KW-0326">Glycosidase</keyword>
<dbReference type="SMART" id="SM01081">
    <property type="entry name" value="CHB_HEX"/>
    <property type="match status" value="1"/>
</dbReference>
<dbReference type="InterPro" id="IPR008965">
    <property type="entry name" value="CBM2/CBM3_carb-bd_dom_sf"/>
</dbReference>
<dbReference type="InterPro" id="IPR004867">
    <property type="entry name" value="CHB_C_dom"/>
</dbReference>
<keyword evidence="4" id="KW-0378">Hydrolase</keyword>
<organism evidence="9 10">
    <name type="scientific">Chitiniphilus purpureus</name>
    <dbReference type="NCBI Taxonomy" id="2981137"/>
    <lineage>
        <taxon>Bacteria</taxon>
        <taxon>Pseudomonadati</taxon>
        <taxon>Pseudomonadota</taxon>
        <taxon>Betaproteobacteria</taxon>
        <taxon>Neisseriales</taxon>
        <taxon>Chitinibacteraceae</taxon>
        <taxon>Chitiniphilus</taxon>
    </lineage>
</organism>
<dbReference type="PRINTS" id="PR00738">
    <property type="entry name" value="GLHYDRLASE20"/>
</dbReference>
<protein>
    <recommendedName>
        <fullName evidence="3">beta-N-acetylhexosaminidase</fullName>
        <ecNumber evidence="3">3.2.1.52</ecNumber>
    </recommendedName>
    <alternativeName>
        <fullName evidence="6">Beta-N-acetylhexosaminidase</fullName>
    </alternativeName>
    <alternativeName>
        <fullName evidence="7">N-acetyl-beta-glucosaminidase</fullName>
    </alternativeName>
</protein>
<keyword evidence="10" id="KW-1185">Reference proteome</keyword>
<dbReference type="Gene3D" id="2.60.40.10">
    <property type="entry name" value="Immunoglobulins"/>
    <property type="match status" value="1"/>
</dbReference>
<evidence type="ECO:0000256" key="5">
    <source>
        <dbReference type="ARBA" id="ARBA00023295"/>
    </source>
</evidence>
<dbReference type="RefSeq" id="WP_263125724.1">
    <property type="nucleotide sequence ID" value="NZ_CP106753.1"/>
</dbReference>
<dbReference type="InterPro" id="IPR029018">
    <property type="entry name" value="Hex-like_dom2"/>
</dbReference>
<sequence>MSRPAGSQLKLTWECVSNHYDGDTFLAEITLTNRSAQPLEGSDWALYFNTCRKIKPESVTGGVAIQHVNGDLSKLVPTTDFGTLAPGESRTIRYVGLFWVIQETDAPLGFYLVYGDGTPGAHAEVIGDPEIVPFTRPEQRNRSLADKVPYVTAATRYADNAGLTQLDAADVGKITPTPQSASYGNGAFTLDASVPVVFPVALEREAAFLRQSLRDLTGAEFHGAASGQGIVLQLGTPEVGENGSPDEAYTLRVDANGVVITGASAHGVFNGIQTLRQLLPVEVWRNPQPVLVVPFCEIKDAPRFAYRGMHLDVGRNFSSKQTVLRLLECMALYKLNKFHFHLTDDEGWRVEIPTLPELTEIGSKRGFTTSETDNLVPCFGSGAQVEGSHGTGFYSRADFIEILKFATARHIEVVPEFDVPGHARAAIKAMDVRYERLMQAGQPAAAEQYLLGEAEDASTYESVQLWHDNVICIATDGAYNFIETVIRDVKEMYAEAGATWKTLHTGGDEVPAGVWEKSPKCQAFMQQQGMQSTRELQDYFLARYRDILKRYDLTFGGWEEIALTHDVVDGAHVHKPNPKFVDANFQPYVWNNVWGWGQEDFAYQLANAGYKVVLCNVTNLYFDLAYEKDPQEPGYYWGGFINTRKAFEFCPLDIYTTATVNLMGHDLGNSLDNKVRLTAAGAANVIGIQGELWGENARSAARVEQLAMPRLIALAERAWASDPGWTTIADRAARNARMDADWNQFANRLGQRELPRLDGFLGGYGYRVPVPGAVLENGQLRANVENPGLVLRYTTDGSEPGLSSPVYSGPVAVSGTVKVAAFTTTNRRGRSVTVGA</sequence>
<dbReference type="InterPro" id="IPR015882">
    <property type="entry name" value="HEX_bac_N"/>
</dbReference>
<dbReference type="CDD" id="cd02847">
    <property type="entry name" value="E_set_Chitobiase_C"/>
    <property type="match status" value="1"/>
</dbReference>